<dbReference type="Pfam" id="PF12650">
    <property type="entry name" value="DUF3784"/>
    <property type="match status" value="1"/>
</dbReference>
<keyword evidence="1" id="KW-0812">Transmembrane</keyword>
<organism evidence="2 3">
    <name type="scientific">Cesiribacter andamanensis AMV16</name>
    <dbReference type="NCBI Taxonomy" id="1279009"/>
    <lineage>
        <taxon>Bacteria</taxon>
        <taxon>Pseudomonadati</taxon>
        <taxon>Bacteroidota</taxon>
        <taxon>Cytophagia</taxon>
        <taxon>Cytophagales</taxon>
        <taxon>Cesiribacteraceae</taxon>
        <taxon>Cesiribacter</taxon>
    </lineage>
</organism>
<dbReference type="EMBL" id="AODQ01000075">
    <property type="protein sequence ID" value="EMR02071.1"/>
    <property type="molecule type" value="Genomic_DNA"/>
</dbReference>
<dbReference type="STRING" id="1279009.ADICEAN_02817"/>
<keyword evidence="3" id="KW-1185">Reference proteome</keyword>
<name>M7N4C4_9BACT</name>
<dbReference type="OrthoDB" id="9896929at2"/>
<evidence type="ECO:0008006" key="4">
    <source>
        <dbReference type="Google" id="ProtNLM"/>
    </source>
</evidence>
<dbReference type="RefSeq" id="WP_009196205.1">
    <property type="nucleotide sequence ID" value="NZ_AODQ01000075.1"/>
</dbReference>
<gene>
    <name evidence="2" type="ORF">ADICEAN_02817</name>
</gene>
<feature type="transmembrane region" description="Helical" evidence="1">
    <location>
        <begin position="46"/>
        <end position="66"/>
    </location>
</feature>
<sequence>MSTFLLFLLALVACLILYIGWQLRFRYRLELLAGYNPTVTRNKKGLARWSGTTLLVIGPLLELCVAAAIKTGFVLLASLAYVAVICIGLIVLALGATQYSNWN</sequence>
<feature type="transmembrane region" description="Helical" evidence="1">
    <location>
        <begin position="73"/>
        <end position="96"/>
    </location>
</feature>
<proteinExistence type="predicted"/>
<dbReference type="InterPro" id="IPR017259">
    <property type="entry name" value="UCP037672"/>
</dbReference>
<keyword evidence="1" id="KW-0472">Membrane</keyword>
<dbReference type="Proteomes" id="UP000011910">
    <property type="component" value="Unassembled WGS sequence"/>
</dbReference>
<evidence type="ECO:0000313" key="2">
    <source>
        <dbReference type="EMBL" id="EMR02071.1"/>
    </source>
</evidence>
<keyword evidence="1" id="KW-1133">Transmembrane helix</keyword>
<comment type="caution">
    <text evidence="2">The sequence shown here is derived from an EMBL/GenBank/DDBJ whole genome shotgun (WGS) entry which is preliminary data.</text>
</comment>
<evidence type="ECO:0000256" key="1">
    <source>
        <dbReference type="SAM" id="Phobius"/>
    </source>
</evidence>
<dbReference type="AlphaFoldDB" id="M7N4C4"/>
<accession>M7N4C4</accession>
<protein>
    <recommendedName>
        <fullName evidence="4">DUF3784 domain-containing protein</fullName>
    </recommendedName>
</protein>
<reference evidence="2 3" key="1">
    <citation type="journal article" date="2013" name="Genome Announc.">
        <title>Draft Genome Sequence of Cesiribacter andamanensis Strain AMV16T, Isolated from a Soil Sample from a Mud Volcano in the Andaman Islands, India.</title>
        <authorList>
            <person name="Shivaji S."/>
            <person name="Ara S."/>
            <person name="Begum Z."/>
            <person name="Srinivas T.N."/>
            <person name="Singh A."/>
            <person name="Kumar Pinnaka A."/>
        </authorList>
    </citation>
    <scope>NUCLEOTIDE SEQUENCE [LARGE SCALE GENOMIC DNA]</scope>
    <source>
        <strain evidence="2 3">AMV16</strain>
    </source>
</reference>
<evidence type="ECO:0000313" key="3">
    <source>
        <dbReference type="Proteomes" id="UP000011910"/>
    </source>
</evidence>